<dbReference type="Gene3D" id="1.10.110.10">
    <property type="entry name" value="Plant lipid-transfer and hydrophobic proteins"/>
    <property type="match status" value="1"/>
</dbReference>
<keyword evidence="8" id="KW-1185">Reference proteome</keyword>
<feature type="compositionally biased region" description="Low complexity" evidence="5">
    <location>
        <begin position="192"/>
        <end position="220"/>
    </location>
</feature>
<organism evidence="7 8">
    <name type="scientific">Aegilops tauschii subsp. strangulata</name>
    <name type="common">Goatgrass</name>
    <dbReference type="NCBI Taxonomy" id="200361"/>
    <lineage>
        <taxon>Eukaryota</taxon>
        <taxon>Viridiplantae</taxon>
        <taxon>Streptophyta</taxon>
        <taxon>Embryophyta</taxon>
        <taxon>Tracheophyta</taxon>
        <taxon>Spermatophyta</taxon>
        <taxon>Magnoliopsida</taxon>
        <taxon>Liliopsida</taxon>
        <taxon>Poales</taxon>
        <taxon>Poaceae</taxon>
        <taxon>BOP clade</taxon>
        <taxon>Pooideae</taxon>
        <taxon>Triticodae</taxon>
        <taxon>Triticeae</taxon>
        <taxon>Triticinae</taxon>
        <taxon>Aegilops</taxon>
    </lineage>
</organism>
<dbReference type="AlphaFoldDB" id="A0A453L7P4"/>
<evidence type="ECO:0000256" key="5">
    <source>
        <dbReference type="SAM" id="MobiDB-lite"/>
    </source>
</evidence>
<keyword evidence="2" id="KW-0732">Signal</keyword>
<dbReference type="STRING" id="200361.A0A453L7P4"/>
<evidence type="ECO:0000256" key="1">
    <source>
        <dbReference type="ARBA" id="ARBA00009748"/>
    </source>
</evidence>
<reference evidence="8" key="1">
    <citation type="journal article" date="2014" name="Science">
        <title>Ancient hybridizations among the ancestral genomes of bread wheat.</title>
        <authorList>
            <consortium name="International Wheat Genome Sequencing Consortium,"/>
            <person name="Marcussen T."/>
            <person name="Sandve S.R."/>
            <person name="Heier L."/>
            <person name="Spannagl M."/>
            <person name="Pfeifer M."/>
            <person name="Jakobsen K.S."/>
            <person name="Wulff B.B."/>
            <person name="Steuernagel B."/>
            <person name="Mayer K.F."/>
            <person name="Olsen O.A."/>
        </authorList>
    </citation>
    <scope>NUCLEOTIDE SEQUENCE [LARGE SCALE GENOMIC DNA]</scope>
    <source>
        <strain evidence="8">cv. AL8/78</strain>
    </source>
</reference>
<keyword evidence="3" id="KW-1015">Disulfide bond</keyword>
<reference evidence="7" key="4">
    <citation type="submission" date="2019-03" db="UniProtKB">
        <authorList>
            <consortium name="EnsemblPlants"/>
        </authorList>
    </citation>
    <scope>IDENTIFICATION</scope>
</reference>
<evidence type="ECO:0000313" key="8">
    <source>
        <dbReference type="Proteomes" id="UP000015105"/>
    </source>
</evidence>
<proteinExistence type="inferred from homology"/>
<comment type="similarity">
    <text evidence="1">Belongs to the plant LTP family.</text>
</comment>
<dbReference type="Pfam" id="PF14368">
    <property type="entry name" value="LTP_2"/>
    <property type="match status" value="1"/>
</dbReference>
<reference evidence="7" key="5">
    <citation type="journal article" date="2021" name="G3 (Bethesda)">
        <title>Aegilops tauschii genome assembly Aet v5.0 features greater sequence contiguity and improved annotation.</title>
        <authorList>
            <person name="Wang L."/>
            <person name="Zhu T."/>
            <person name="Rodriguez J.C."/>
            <person name="Deal K.R."/>
            <person name="Dubcovsky J."/>
            <person name="McGuire P.E."/>
            <person name="Lux T."/>
            <person name="Spannagl M."/>
            <person name="Mayer K.F.X."/>
            <person name="Baldrich P."/>
            <person name="Meyers B.C."/>
            <person name="Huo N."/>
            <person name="Gu Y.Q."/>
            <person name="Zhou H."/>
            <person name="Devos K.M."/>
            <person name="Bennetzen J.L."/>
            <person name="Unver T."/>
            <person name="Budak H."/>
            <person name="Gulick P.J."/>
            <person name="Galiba G."/>
            <person name="Kalapos B."/>
            <person name="Nelson D.R."/>
            <person name="Li P."/>
            <person name="You F.M."/>
            <person name="Luo M.C."/>
            <person name="Dvorak J."/>
        </authorList>
    </citation>
    <scope>NUCLEOTIDE SEQUENCE [LARGE SCALE GENOMIC DNA]</scope>
    <source>
        <strain evidence="7">cv. AL8/78</strain>
    </source>
</reference>
<dbReference type="SUPFAM" id="SSF47699">
    <property type="entry name" value="Bifunctional inhibitor/lipid-transfer protein/seed storage 2S albumin"/>
    <property type="match status" value="1"/>
</dbReference>
<dbReference type="Gramene" id="AET5Gv20660900.2">
    <property type="protein sequence ID" value="AET5Gv20660900.2"/>
    <property type="gene ID" value="AET5Gv20660900"/>
</dbReference>
<keyword evidence="4" id="KW-0325">Glycoprotein</keyword>
<protein>
    <recommendedName>
        <fullName evidence="6">Bifunctional inhibitor/plant lipid transfer protein/seed storage helical domain-containing protein</fullName>
    </recommendedName>
</protein>
<sequence>RVLCIDLSVPCTTQCLRSKYKSSYIDASTNPYAPSINNKLRAPACIRTPQSRSRNDQLADQSRSMASSTRFAPLLLALAVLAAAALAPSASAAAGTEYCRDTLGGLLACHAFMYEGAPAASPACCDAYSAAFNADPFCLCYIANGVYGRSTGYDVNVTHALEIPTSCGQVQPPIQLCDMQGVVLPPYEPESGPKASSPAAQPPSAGSVEPPRSSPAAPSSTSPPPPPPTTTTTSGSDQSSAQMALVLFTVAAGMLAAVA</sequence>
<dbReference type="Proteomes" id="UP000015105">
    <property type="component" value="Chromosome 5D"/>
</dbReference>
<dbReference type="InterPro" id="IPR043325">
    <property type="entry name" value="LTSS"/>
</dbReference>
<dbReference type="CDD" id="cd00010">
    <property type="entry name" value="AAI_LTSS"/>
    <property type="match status" value="1"/>
</dbReference>
<evidence type="ECO:0000259" key="6">
    <source>
        <dbReference type="Pfam" id="PF14368"/>
    </source>
</evidence>
<evidence type="ECO:0000313" key="7">
    <source>
        <dbReference type="EnsemblPlants" id="AET5Gv20660900.2"/>
    </source>
</evidence>
<evidence type="ECO:0000256" key="4">
    <source>
        <dbReference type="ARBA" id="ARBA00023180"/>
    </source>
</evidence>
<dbReference type="InterPro" id="IPR016140">
    <property type="entry name" value="Bifunc_inhib/LTP/seed_store"/>
</dbReference>
<feature type="region of interest" description="Disordered" evidence="5">
    <location>
        <begin position="187"/>
        <end position="239"/>
    </location>
</feature>
<name>A0A453L7P4_AEGTS</name>
<dbReference type="PANTHER" id="PTHR33044">
    <property type="entry name" value="BIFUNCTIONAL INHIBITOR/LIPID-TRANSFER PROTEIN/SEED STORAGE 2S ALBUMIN SUPERFAMILY PROTEIN-RELATED"/>
    <property type="match status" value="1"/>
</dbReference>
<reference evidence="7" key="3">
    <citation type="journal article" date="2017" name="Nature">
        <title>Genome sequence of the progenitor of the wheat D genome Aegilops tauschii.</title>
        <authorList>
            <person name="Luo M.C."/>
            <person name="Gu Y.Q."/>
            <person name="Puiu D."/>
            <person name="Wang H."/>
            <person name="Twardziok S.O."/>
            <person name="Deal K.R."/>
            <person name="Huo N."/>
            <person name="Zhu T."/>
            <person name="Wang L."/>
            <person name="Wang Y."/>
            <person name="McGuire P.E."/>
            <person name="Liu S."/>
            <person name="Long H."/>
            <person name="Ramasamy R.K."/>
            <person name="Rodriguez J.C."/>
            <person name="Van S.L."/>
            <person name="Yuan L."/>
            <person name="Wang Z."/>
            <person name="Xia Z."/>
            <person name="Xiao L."/>
            <person name="Anderson O.D."/>
            <person name="Ouyang S."/>
            <person name="Liang Y."/>
            <person name="Zimin A.V."/>
            <person name="Pertea G."/>
            <person name="Qi P."/>
            <person name="Bennetzen J.L."/>
            <person name="Dai X."/>
            <person name="Dawson M.W."/>
            <person name="Muller H.G."/>
            <person name="Kugler K."/>
            <person name="Rivarola-Duarte L."/>
            <person name="Spannagl M."/>
            <person name="Mayer K.F.X."/>
            <person name="Lu F.H."/>
            <person name="Bevan M.W."/>
            <person name="Leroy P."/>
            <person name="Li P."/>
            <person name="You F.M."/>
            <person name="Sun Q."/>
            <person name="Liu Z."/>
            <person name="Lyons E."/>
            <person name="Wicker T."/>
            <person name="Salzberg S.L."/>
            <person name="Devos K.M."/>
            <person name="Dvorak J."/>
        </authorList>
    </citation>
    <scope>NUCLEOTIDE SEQUENCE [LARGE SCALE GENOMIC DNA]</scope>
    <source>
        <strain evidence="7">cv. AL8/78</strain>
    </source>
</reference>
<dbReference type="EnsemblPlants" id="AET5Gv20660900.2">
    <property type="protein sequence ID" value="AET5Gv20660900.2"/>
    <property type="gene ID" value="AET5Gv20660900"/>
</dbReference>
<evidence type="ECO:0000256" key="2">
    <source>
        <dbReference type="ARBA" id="ARBA00022729"/>
    </source>
</evidence>
<accession>A0A453L7P4</accession>
<dbReference type="InterPro" id="IPR036312">
    <property type="entry name" value="Bifun_inhib/LTP/seed_sf"/>
</dbReference>
<reference evidence="8" key="2">
    <citation type="journal article" date="2017" name="Nat. Plants">
        <title>The Aegilops tauschii genome reveals multiple impacts of transposons.</title>
        <authorList>
            <person name="Zhao G."/>
            <person name="Zou C."/>
            <person name="Li K."/>
            <person name="Wang K."/>
            <person name="Li T."/>
            <person name="Gao L."/>
            <person name="Zhang X."/>
            <person name="Wang H."/>
            <person name="Yang Z."/>
            <person name="Liu X."/>
            <person name="Jiang W."/>
            <person name="Mao L."/>
            <person name="Kong X."/>
            <person name="Jiao Y."/>
            <person name="Jia J."/>
        </authorList>
    </citation>
    <scope>NUCLEOTIDE SEQUENCE [LARGE SCALE GENOMIC DNA]</scope>
    <source>
        <strain evidence="8">cv. AL8/78</strain>
    </source>
</reference>
<evidence type="ECO:0000256" key="3">
    <source>
        <dbReference type="ARBA" id="ARBA00023157"/>
    </source>
</evidence>
<feature type="domain" description="Bifunctional inhibitor/plant lipid transfer protein/seed storage helical" evidence="6">
    <location>
        <begin position="80"/>
        <end position="177"/>
    </location>
</feature>